<proteinExistence type="predicted"/>
<comment type="caution">
    <text evidence="2">The sequence shown here is derived from an EMBL/GenBank/DDBJ whole genome shotgun (WGS) entry which is preliminary data.</text>
</comment>
<evidence type="ECO:0000313" key="2">
    <source>
        <dbReference type="EMBL" id="KMW56461.1"/>
    </source>
</evidence>
<protein>
    <submittedName>
        <fullName evidence="2">Uncharacterized protein</fullName>
    </submittedName>
</protein>
<feature type="region of interest" description="Disordered" evidence="1">
    <location>
        <begin position="175"/>
        <end position="207"/>
    </location>
</feature>
<sequence>MDDPKLINFNDIPCCPDITVDPCCNRLQFTYRLDYNLADAPVEFVVTAVLERCPGPLSLGDVVYSTTLLPGEKVRLYQASRNTRFSYDAESEVSYRHEQASEETYYMSSMDRFMSDLTINEDGGGSAQSSSEFETEGSVSNWTDAIFGRPDAKVEGSFSGESSFDFMRDIKRHAEASHERSVEGTRAANSVSMGEVSSRTHAEGETESAYEAATRILENRNECHSVTYLAYQLMKRQTMKFSIKSIVRRVRDPAGDAGVATRALRPGSRVAVIPNGILSTDANRIEVEAAGRTAAVSKQANLVSNIASPAGRGGGLALSTGSLIAAPTRGGLVTNLRARPLNEEVRQKALQQADEELVKAGVIDKVGGNLRAEIAAELSFEVTSCLPTQAIIVKGCLDDCNTCEEPRREAMKLANERKALENKMLERQIALLDKHHDYRCCPAGEIEDAEPVPEDA</sequence>
<accession>A0A0J9E0J0</accession>
<dbReference type="PATRIC" id="fig|1675527.3.peg.1501"/>
<dbReference type="OrthoDB" id="33953at2"/>
<feature type="compositionally biased region" description="Polar residues" evidence="1">
    <location>
        <begin position="187"/>
        <end position="197"/>
    </location>
</feature>
<dbReference type="Proteomes" id="UP000037178">
    <property type="component" value="Unassembled WGS sequence"/>
</dbReference>
<keyword evidence="3" id="KW-1185">Reference proteome</keyword>
<dbReference type="AlphaFoldDB" id="A0A0J9E0J0"/>
<evidence type="ECO:0000256" key="1">
    <source>
        <dbReference type="SAM" id="MobiDB-lite"/>
    </source>
</evidence>
<organism evidence="2 3">
    <name type="scientific">Candidatus Rhodobacter oscarellae</name>
    <dbReference type="NCBI Taxonomy" id="1675527"/>
    <lineage>
        <taxon>Bacteria</taxon>
        <taxon>Pseudomonadati</taxon>
        <taxon>Pseudomonadota</taxon>
        <taxon>Alphaproteobacteria</taxon>
        <taxon>Rhodobacterales</taxon>
        <taxon>Rhodobacter group</taxon>
        <taxon>Rhodobacter</taxon>
    </lineage>
</organism>
<reference evidence="2 3" key="1">
    <citation type="submission" date="2015-06" db="EMBL/GenBank/DDBJ databases">
        <title>Draft genome sequence of an Alphaproteobacteria species associated to the Mediterranean sponge Oscarella lobularis.</title>
        <authorList>
            <person name="Jourda C."/>
            <person name="Santini S."/>
            <person name="Claverie J.-M."/>
        </authorList>
    </citation>
    <scope>NUCLEOTIDE SEQUENCE [LARGE SCALE GENOMIC DNA]</scope>
    <source>
        <strain evidence="2">IGS</strain>
    </source>
</reference>
<evidence type="ECO:0000313" key="3">
    <source>
        <dbReference type="Proteomes" id="UP000037178"/>
    </source>
</evidence>
<dbReference type="EMBL" id="LFTY01000002">
    <property type="protein sequence ID" value="KMW56461.1"/>
    <property type="molecule type" value="Genomic_DNA"/>
</dbReference>
<name>A0A0J9E0J0_9RHOB</name>
<gene>
    <name evidence="2" type="ORF">AIOL_001415</name>
</gene>
<dbReference type="RefSeq" id="WP_049642350.1">
    <property type="nucleotide sequence ID" value="NZ_LFTY01000002.1"/>
</dbReference>